<dbReference type="EMBL" id="JABBWK010000047">
    <property type="protein sequence ID" value="KAG1897364.1"/>
    <property type="molecule type" value="Genomic_DNA"/>
</dbReference>
<sequence>MLVQRHIVVVVKSHECQCLGASLQPALERQHKGRDLANILVLLVIQTALGLKDPTSLRCQCDKHFPFPPGSLSSNLNEADSHGNFSTNLDARSTLTAKVVKELAHATAQGSFGDVWKCMFSNKDINAETHRFGLTVYCNKVAHADLTGYLITRWLWPSPRGVKPERLDIPIVDNCHGDFMEQFWVESSQRPHC</sequence>
<reference evidence="1" key="1">
    <citation type="journal article" date="2020" name="New Phytol.">
        <title>Comparative genomics reveals dynamic genome evolution in host specialist ectomycorrhizal fungi.</title>
        <authorList>
            <person name="Lofgren L.A."/>
            <person name="Nguyen N.H."/>
            <person name="Vilgalys R."/>
            <person name="Ruytinx J."/>
            <person name="Liao H.L."/>
            <person name="Branco S."/>
            <person name="Kuo A."/>
            <person name="LaButti K."/>
            <person name="Lipzen A."/>
            <person name="Andreopoulos W."/>
            <person name="Pangilinan J."/>
            <person name="Riley R."/>
            <person name="Hundley H."/>
            <person name="Na H."/>
            <person name="Barry K."/>
            <person name="Grigoriev I.V."/>
            <person name="Stajich J.E."/>
            <person name="Kennedy P.G."/>
        </authorList>
    </citation>
    <scope>NUCLEOTIDE SEQUENCE</scope>
    <source>
        <strain evidence="1">FC203</strain>
    </source>
</reference>
<gene>
    <name evidence="1" type="ORF">F5891DRAFT_982747</name>
</gene>
<organism evidence="1 2">
    <name type="scientific">Suillus fuscotomentosus</name>
    <dbReference type="NCBI Taxonomy" id="1912939"/>
    <lineage>
        <taxon>Eukaryota</taxon>
        <taxon>Fungi</taxon>
        <taxon>Dikarya</taxon>
        <taxon>Basidiomycota</taxon>
        <taxon>Agaricomycotina</taxon>
        <taxon>Agaricomycetes</taxon>
        <taxon>Agaricomycetidae</taxon>
        <taxon>Boletales</taxon>
        <taxon>Suillineae</taxon>
        <taxon>Suillaceae</taxon>
        <taxon>Suillus</taxon>
    </lineage>
</organism>
<evidence type="ECO:0000313" key="2">
    <source>
        <dbReference type="Proteomes" id="UP001195769"/>
    </source>
</evidence>
<dbReference type="AlphaFoldDB" id="A0AAD4E2N4"/>
<dbReference type="RefSeq" id="XP_041222940.1">
    <property type="nucleotide sequence ID" value="XM_041377253.1"/>
</dbReference>
<dbReference type="Proteomes" id="UP001195769">
    <property type="component" value="Unassembled WGS sequence"/>
</dbReference>
<accession>A0AAD4E2N4</accession>
<proteinExistence type="predicted"/>
<name>A0AAD4E2N4_9AGAM</name>
<protein>
    <submittedName>
        <fullName evidence="1">Uncharacterized protein</fullName>
    </submittedName>
</protein>
<comment type="caution">
    <text evidence="1">The sequence shown here is derived from an EMBL/GenBank/DDBJ whole genome shotgun (WGS) entry which is preliminary data.</text>
</comment>
<keyword evidence="2" id="KW-1185">Reference proteome</keyword>
<evidence type="ECO:0000313" key="1">
    <source>
        <dbReference type="EMBL" id="KAG1897364.1"/>
    </source>
</evidence>
<dbReference type="GeneID" id="64671551"/>